<gene>
    <name evidence="1" type="ORF">OEA41_002942</name>
</gene>
<evidence type="ECO:0000313" key="2">
    <source>
        <dbReference type="Proteomes" id="UP001276659"/>
    </source>
</evidence>
<reference evidence="1" key="1">
    <citation type="submission" date="2022-11" db="EMBL/GenBank/DDBJ databases">
        <title>Chromosomal genome sequence assembly and mating type (MAT) locus characterization of the leprose asexual lichenized fungus Lepraria neglecta (Nyl.) Erichsen.</title>
        <authorList>
            <person name="Allen J.L."/>
            <person name="Pfeffer B."/>
        </authorList>
    </citation>
    <scope>NUCLEOTIDE SEQUENCE</scope>
    <source>
        <strain evidence="1">Allen 5258</strain>
    </source>
</reference>
<dbReference type="AlphaFoldDB" id="A0AAD9Z7I8"/>
<comment type="caution">
    <text evidence="1">The sequence shown here is derived from an EMBL/GenBank/DDBJ whole genome shotgun (WGS) entry which is preliminary data.</text>
</comment>
<dbReference type="Proteomes" id="UP001276659">
    <property type="component" value="Unassembled WGS sequence"/>
</dbReference>
<sequence length="110" mass="12354">MNVQLRSHAKLKTDSLIGIRHVFVHKDEKSALLMTGSRLIQRVELGDDISFPEASGVNDDYPRSFSSVSADGRKWAFVSYGQHKGQMQLVDLDLGTVFCRLDLEWTPCDA</sequence>
<organism evidence="1 2">
    <name type="scientific">Lepraria neglecta</name>
    <dbReference type="NCBI Taxonomy" id="209136"/>
    <lineage>
        <taxon>Eukaryota</taxon>
        <taxon>Fungi</taxon>
        <taxon>Dikarya</taxon>
        <taxon>Ascomycota</taxon>
        <taxon>Pezizomycotina</taxon>
        <taxon>Lecanoromycetes</taxon>
        <taxon>OSLEUM clade</taxon>
        <taxon>Lecanoromycetidae</taxon>
        <taxon>Lecanorales</taxon>
        <taxon>Lecanorineae</taxon>
        <taxon>Stereocaulaceae</taxon>
        <taxon>Lepraria</taxon>
    </lineage>
</organism>
<accession>A0AAD9Z7I8</accession>
<evidence type="ECO:0000313" key="1">
    <source>
        <dbReference type="EMBL" id="KAK3170858.1"/>
    </source>
</evidence>
<proteinExistence type="predicted"/>
<keyword evidence="2" id="KW-1185">Reference proteome</keyword>
<dbReference type="EMBL" id="JASNWA010000008">
    <property type="protein sequence ID" value="KAK3170858.1"/>
    <property type="molecule type" value="Genomic_DNA"/>
</dbReference>
<name>A0AAD9Z7I8_9LECA</name>
<protein>
    <submittedName>
        <fullName evidence="1">Uncharacterized protein</fullName>
    </submittedName>
</protein>